<evidence type="ECO:0000313" key="1">
    <source>
        <dbReference type="EMBL" id="PQB04218.1"/>
    </source>
</evidence>
<keyword evidence="2" id="KW-1185">Reference proteome</keyword>
<gene>
    <name evidence="1" type="ORF">BST85_04350</name>
</gene>
<comment type="caution">
    <text evidence="1">The sequence shown here is derived from an EMBL/GenBank/DDBJ whole genome shotgun (WGS) entry which is preliminary data.</text>
</comment>
<dbReference type="SUPFAM" id="SSF56935">
    <property type="entry name" value="Porins"/>
    <property type="match status" value="1"/>
</dbReference>
<dbReference type="EMBL" id="MQUB01000001">
    <property type="protein sequence ID" value="PQB04218.1"/>
    <property type="molecule type" value="Genomic_DNA"/>
</dbReference>
<dbReference type="InterPro" id="IPR011990">
    <property type="entry name" value="TPR-like_helical_dom_sf"/>
</dbReference>
<evidence type="ECO:0000313" key="2">
    <source>
        <dbReference type="Proteomes" id="UP000239800"/>
    </source>
</evidence>
<dbReference type="Gene3D" id="2.170.130.10">
    <property type="entry name" value="TonB-dependent receptor, plug domain"/>
    <property type="match status" value="1"/>
</dbReference>
<organism evidence="1 2">
    <name type="scientific">Aureitalea marina</name>
    <dbReference type="NCBI Taxonomy" id="930804"/>
    <lineage>
        <taxon>Bacteria</taxon>
        <taxon>Pseudomonadati</taxon>
        <taxon>Bacteroidota</taxon>
        <taxon>Flavobacteriia</taxon>
        <taxon>Flavobacteriales</taxon>
        <taxon>Flavobacteriaceae</taxon>
        <taxon>Aureitalea</taxon>
    </lineage>
</organism>
<dbReference type="InterPro" id="IPR008969">
    <property type="entry name" value="CarboxyPept-like_regulatory"/>
</dbReference>
<dbReference type="SUPFAM" id="SSF49464">
    <property type="entry name" value="Carboxypeptidase regulatory domain-like"/>
    <property type="match status" value="2"/>
</dbReference>
<dbReference type="Gene3D" id="2.60.40.1120">
    <property type="entry name" value="Carboxypeptidase-like, regulatory domain"/>
    <property type="match status" value="1"/>
</dbReference>
<dbReference type="SUPFAM" id="SSF48452">
    <property type="entry name" value="TPR-like"/>
    <property type="match status" value="1"/>
</dbReference>
<protein>
    <recommendedName>
        <fullName evidence="3">TonB-dependent receptor plug domain-containing protein</fullName>
    </recommendedName>
</protein>
<dbReference type="InterPro" id="IPR037066">
    <property type="entry name" value="Plug_dom_sf"/>
</dbReference>
<dbReference type="Pfam" id="PF13715">
    <property type="entry name" value="CarbopepD_reg_2"/>
    <property type="match status" value="2"/>
</dbReference>
<sequence>MWLSLFLFFLLPTLHSQNSNTGIKQVYGVIQTENEPLSEVNIRVEGTSRGTQTDENGRYSMEVRNGEVLQFSHIGYRTFFVIVEDVTEELNLEMFPVSNELGEVIINADVRKPQNSVSSIIEEEVLNVDLPMPTGTLNPYKSGFATGYIPGRLVQNGLPLIETLNGKVASLRVIKNQIFIRDLPVRVLVDGLPSPILPDSQLLVDGLPSPILPDSQLVEDIFVFRNTRTVYIRTIANLSIAQQKRDRANERIKNQNFYQDDAVRADSDMQSTNSASNPVAVVSGPLRKIKGEISFAESPMPEVNVTVENTNRGTTTNAKGRYQIKARTGEVLVFSYVGFKAVRLIVEDVTSELSFEMIANENVLDEVVVKAKSRDGERSSYTKKAEREFYTSMGRFDPKKAGYNSGYIDGDDLNPASVNLLDFMAGKVAGLTVNPITGEVVIRGGTGSIEANTPPLWEVDGVVLTQIPPLDVANIKDIRVLKSISSLTRYGPQSAGGVIVIQTRSGNFEAKDGAAVLNTDLANSNFYNNDALANSEFARALENVSELRTQLQSENNPERLKAIAYQFEALDMNFDAIEAYKKVFGLRPRYAQSYRDLAQAYVQAEQFKPAWRMYMGYINQGYPTGLEGIGELVYDEMEWLYFRRKNQTQIKEVFQTQSEDLMDFQTDVRFVFEWNTSEAEFDLEFVSPDRRAYVFEHTLEANQLLINTEKRTGFSSKRFFIEDIMEGDWLINLSYKGNKKSAPTYFKMTAYYNWGKVDETKVVQVYKLNPSDDQKIQLLKINRQTLLASR</sequence>
<dbReference type="Proteomes" id="UP000239800">
    <property type="component" value="Unassembled WGS sequence"/>
</dbReference>
<accession>A0A2S7KNQ5</accession>
<reference evidence="1 2" key="1">
    <citation type="submission" date="2016-11" db="EMBL/GenBank/DDBJ databases">
        <title>Trade-off between light-utilization and light-protection in marine flavobacteria.</title>
        <authorList>
            <person name="Kumagai Y."/>
        </authorList>
    </citation>
    <scope>NUCLEOTIDE SEQUENCE [LARGE SCALE GENOMIC DNA]</scope>
    <source>
        <strain evidence="1 2">NBRC 107741</strain>
    </source>
</reference>
<name>A0A2S7KNQ5_9FLAO</name>
<proteinExistence type="predicted"/>
<dbReference type="Gene3D" id="1.25.40.10">
    <property type="entry name" value="Tetratricopeptide repeat domain"/>
    <property type="match status" value="1"/>
</dbReference>
<evidence type="ECO:0008006" key="3">
    <source>
        <dbReference type="Google" id="ProtNLM"/>
    </source>
</evidence>
<dbReference type="AlphaFoldDB" id="A0A2S7KNQ5"/>